<dbReference type="EMBL" id="FZNS01000010">
    <property type="protein sequence ID" value="SNR89507.1"/>
    <property type="molecule type" value="Genomic_DNA"/>
</dbReference>
<accession>A0A239A1H1</accession>
<keyword evidence="3" id="KW-1185">Reference proteome</keyword>
<evidence type="ECO:0000256" key="1">
    <source>
        <dbReference type="SAM" id="MobiDB-lite"/>
    </source>
</evidence>
<feature type="compositionally biased region" description="Low complexity" evidence="1">
    <location>
        <begin position="39"/>
        <end position="52"/>
    </location>
</feature>
<feature type="region of interest" description="Disordered" evidence="1">
    <location>
        <begin position="1"/>
        <end position="61"/>
    </location>
</feature>
<dbReference type="RefSeq" id="WP_089333807.1">
    <property type="nucleotide sequence ID" value="NZ_FZNS01000010.1"/>
</dbReference>
<protein>
    <submittedName>
        <fullName evidence="2">Uncharacterized protein</fullName>
    </submittedName>
</protein>
<proteinExistence type="predicted"/>
<name>A0A239A1H1_9BACT</name>
<organism evidence="2 3">
    <name type="scientific">Hymenobacter mucosus</name>
    <dbReference type="NCBI Taxonomy" id="1411120"/>
    <lineage>
        <taxon>Bacteria</taxon>
        <taxon>Pseudomonadati</taxon>
        <taxon>Bacteroidota</taxon>
        <taxon>Cytophagia</taxon>
        <taxon>Cytophagales</taxon>
        <taxon>Hymenobacteraceae</taxon>
        <taxon>Hymenobacter</taxon>
    </lineage>
</organism>
<dbReference type="AlphaFoldDB" id="A0A239A1H1"/>
<reference evidence="3" key="1">
    <citation type="submission" date="2017-06" db="EMBL/GenBank/DDBJ databases">
        <authorList>
            <person name="Varghese N."/>
            <person name="Submissions S."/>
        </authorList>
    </citation>
    <scope>NUCLEOTIDE SEQUENCE [LARGE SCALE GENOMIC DNA]</scope>
    <source>
        <strain evidence="3">DSM 28041</strain>
    </source>
</reference>
<dbReference type="Proteomes" id="UP000198310">
    <property type="component" value="Unassembled WGS sequence"/>
</dbReference>
<gene>
    <name evidence="2" type="ORF">SAMN06269173_110134</name>
</gene>
<evidence type="ECO:0000313" key="2">
    <source>
        <dbReference type="EMBL" id="SNR89507.1"/>
    </source>
</evidence>
<evidence type="ECO:0000313" key="3">
    <source>
        <dbReference type="Proteomes" id="UP000198310"/>
    </source>
</evidence>
<sequence length="61" mass="6646">MKKISRNQKGERRANNVDYLLDGAELPYGQNISKKRPGSRAGKSSKSSMSADSDAEQSSSK</sequence>